<feature type="compositionally biased region" description="Basic and acidic residues" evidence="1">
    <location>
        <begin position="56"/>
        <end position="65"/>
    </location>
</feature>
<evidence type="ECO:0000313" key="2">
    <source>
        <dbReference type="EMBL" id="MDR7360070.1"/>
    </source>
</evidence>
<comment type="caution">
    <text evidence="2">The sequence shown here is derived from an EMBL/GenBank/DDBJ whole genome shotgun (WGS) entry which is preliminary data.</text>
</comment>
<evidence type="ECO:0000256" key="1">
    <source>
        <dbReference type="SAM" id="MobiDB-lite"/>
    </source>
</evidence>
<name>A0ABU2BN44_9MICC</name>
<feature type="region of interest" description="Disordered" evidence="1">
    <location>
        <begin position="44"/>
        <end position="65"/>
    </location>
</feature>
<protein>
    <submittedName>
        <fullName evidence="2">Uncharacterized protein</fullName>
    </submittedName>
</protein>
<accession>A0ABU2BN44</accession>
<proteinExistence type="predicted"/>
<sequence>MQEQADTGRTYGVRLSIEEMQAVLSPDKALQLAARLVTVAERAKAAQEQDTYAENAQRERQVGSK</sequence>
<keyword evidence="3" id="KW-1185">Reference proteome</keyword>
<dbReference type="RefSeq" id="WP_310292801.1">
    <property type="nucleotide sequence ID" value="NZ_BAAAWO010000001.1"/>
</dbReference>
<organism evidence="2 3">
    <name type="scientific">Paeniglutamicibacter sulfureus</name>
    <dbReference type="NCBI Taxonomy" id="43666"/>
    <lineage>
        <taxon>Bacteria</taxon>
        <taxon>Bacillati</taxon>
        <taxon>Actinomycetota</taxon>
        <taxon>Actinomycetes</taxon>
        <taxon>Micrococcales</taxon>
        <taxon>Micrococcaceae</taxon>
        <taxon>Paeniglutamicibacter</taxon>
    </lineage>
</organism>
<reference evidence="2 3" key="1">
    <citation type="submission" date="2023-07" db="EMBL/GenBank/DDBJ databases">
        <title>Sequencing the genomes of 1000 actinobacteria strains.</title>
        <authorList>
            <person name="Klenk H.-P."/>
        </authorList>
    </citation>
    <scope>NUCLEOTIDE SEQUENCE [LARGE SCALE GENOMIC DNA]</scope>
    <source>
        <strain evidence="2 3">DSM 20167</strain>
    </source>
</reference>
<gene>
    <name evidence="2" type="ORF">J2S64_003761</name>
</gene>
<dbReference type="Proteomes" id="UP001183817">
    <property type="component" value="Unassembled WGS sequence"/>
</dbReference>
<evidence type="ECO:0000313" key="3">
    <source>
        <dbReference type="Proteomes" id="UP001183817"/>
    </source>
</evidence>
<dbReference type="EMBL" id="JAVDYI010000001">
    <property type="protein sequence ID" value="MDR7360070.1"/>
    <property type="molecule type" value="Genomic_DNA"/>
</dbReference>